<sequence>MSRRLQILIATHVLAFAGAVATAKLVMSPAPPRTVPETPRLKSKVSHREPQMNRHDADRLMEVFDGQLIDPPTEYEKLKETLPVAADLEAAALAAVTEYGDRLEQADGTGLTRNEVNELLAVFEVRMLDWMLREPDKAVDFALKNPVCRLIGLNNLLVERVFKDVIHEHGVIASISWLTKSEDLLGALGTCAVDEMKTGGGVATLTALQEAMKGNPYEDQYRTSTQEASDFSENPYDDGPPFFKEAGKNIPFDEKEKLLDFVKRQPDEVSKQLLLSGFARSDARAAPWLLDLIARGVFEGGLAARLKREIGDAVVNLPDMEMNARLEARRLALGNESRSRQALMDDLVMADVGTLLDQGRDWGHEFKNGATSLEDVLTEVKENLPNIPPEGEQALRKALFYQLCVEDPAKALPLLDTMTEEMRRGILSDTAWESHDNARPDYFLGFLQQIPQPVTAAEKDDRTRGWRMRTSGYLERYGREYVEWVRQMPPGFDRDAAVDSVVYSTPDPERARQYREQLSKKDP</sequence>
<feature type="signal peptide" evidence="2">
    <location>
        <begin position="1"/>
        <end position="23"/>
    </location>
</feature>
<evidence type="ECO:0000256" key="2">
    <source>
        <dbReference type="SAM" id="SignalP"/>
    </source>
</evidence>
<dbReference type="AlphaFoldDB" id="A0A934R440"/>
<evidence type="ECO:0000313" key="3">
    <source>
        <dbReference type="EMBL" id="MBK1818043.1"/>
    </source>
</evidence>
<organism evidence="3 4">
    <name type="scientific">Luteolibacter yonseiensis</name>
    <dbReference type="NCBI Taxonomy" id="1144680"/>
    <lineage>
        <taxon>Bacteria</taxon>
        <taxon>Pseudomonadati</taxon>
        <taxon>Verrucomicrobiota</taxon>
        <taxon>Verrucomicrobiia</taxon>
        <taxon>Verrucomicrobiales</taxon>
        <taxon>Verrucomicrobiaceae</taxon>
        <taxon>Luteolibacter</taxon>
    </lineage>
</organism>
<keyword evidence="4" id="KW-1185">Reference proteome</keyword>
<evidence type="ECO:0000256" key="1">
    <source>
        <dbReference type="SAM" id="MobiDB-lite"/>
    </source>
</evidence>
<feature type="region of interest" description="Disordered" evidence="1">
    <location>
        <begin position="29"/>
        <end position="53"/>
    </location>
</feature>
<dbReference type="RefSeq" id="WP_200352998.1">
    <property type="nucleotide sequence ID" value="NZ_BAABHZ010000002.1"/>
</dbReference>
<protein>
    <submittedName>
        <fullName evidence="3">Uncharacterized protein</fullName>
    </submittedName>
</protein>
<feature type="compositionally biased region" description="Basic and acidic residues" evidence="1">
    <location>
        <begin position="507"/>
        <end position="523"/>
    </location>
</feature>
<proteinExistence type="predicted"/>
<comment type="caution">
    <text evidence="3">The sequence shown here is derived from an EMBL/GenBank/DDBJ whole genome shotgun (WGS) entry which is preliminary data.</text>
</comment>
<feature type="region of interest" description="Disordered" evidence="1">
    <location>
        <begin position="503"/>
        <end position="523"/>
    </location>
</feature>
<reference evidence="3" key="1">
    <citation type="submission" date="2021-01" db="EMBL/GenBank/DDBJ databases">
        <title>Modified the classification status of verrucomicrobia.</title>
        <authorList>
            <person name="Feng X."/>
        </authorList>
    </citation>
    <scope>NUCLEOTIDE SEQUENCE</scope>
    <source>
        <strain evidence="3">JCM 18052</strain>
    </source>
</reference>
<accession>A0A934R440</accession>
<keyword evidence="2" id="KW-0732">Signal</keyword>
<name>A0A934R440_9BACT</name>
<feature type="chain" id="PRO_5038072509" evidence="2">
    <location>
        <begin position="24"/>
        <end position="523"/>
    </location>
</feature>
<evidence type="ECO:0000313" key="4">
    <source>
        <dbReference type="Proteomes" id="UP000600139"/>
    </source>
</evidence>
<dbReference type="EMBL" id="JAENIK010000013">
    <property type="protein sequence ID" value="MBK1818043.1"/>
    <property type="molecule type" value="Genomic_DNA"/>
</dbReference>
<gene>
    <name evidence="3" type="ORF">JIN84_20640</name>
</gene>
<dbReference type="Proteomes" id="UP000600139">
    <property type="component" value="Unassembled WGS sequence"/>
</dbReference>